<feature type="compositionally biased region" description="Polar residues" evidence="1">
    <location>
        <begin position="438"/>
        <end position="451"/>
    </location>
</feature>
<dbReference type="Proteomes" id="UP000694397">
    <property type="component" value="Chromosome 11"/>
</dbReference>
<keyword evidence="3" id="KW-1185">Reference proteome</keyword>
<feature type="region of interest" description="Disordered" evidence="1">
    <location>
        <begin position="250"/>
        <end position="327"/>
    </location>
</feature>
<dbReference type="GeneID" id="108934661"/>
<dbReference type="PANTHER" id="PTHR18949:SF1">
    <property type="entry name" value="LYMPHOCYTE-SPECIFIC PROTEIN 1"/>
    <property type="match status" value="1"/>
</dbReference>
<dbReference type="InterPro" id="IPR006018">
    <property type="entry name" value="Caldesmon_LSP"/>
</dbReference>
<dbReference type="RefSeq" id="XP_018608178.2">
    <property type="nucleotide sequence ID" value="XM_018752662.2"/>
</dbReference>
<reference evidence="2" key="2">
    <citation type="submission" date="2025-08" db="UniProtKB">
        <authorList>
            <consortium name="Ensembl"/>
        </authorList>
    </citation>
    <scope>IDENTIFICATION</scope>
</reference>
<dbReference type="GeneTree" id="ENSGT00940000153901"/>
<dbReference type="GO" id="GO:0003779">
    <property type="term" value="F:actin binding"/>
    <property type="evidence" value="ECO:0007669"/>
    <property type="project" value="InterPro"/>
</dbReference>
<dbReference type="AlphaFoldDB" id="A0A8C9RQQ0"/>
<dbReference type="Ensembl" id="ENSSFOT00015018629.2">
    <property type="protein sequence ID" value="ENSSFOP00015018417.2"/>
    <property type="gene ID" value="ENSSFOG00015011834.2"/>
</dbReference>
<proteinExistence type="predicted"/>
<feature type="region of interest" description="Disordered" evidence="1">
    <location>
        <begin position="1"/>
        <end position="144"/>
    </location>
</feature>
<dbReference type="PANTHER" id="PTHR18949">
    <property type="entry name" value="CALDESMON"/>
    <property type="match status" value="1"/>
</dbReference>
<evidence type="ECO:0000256" key="1">
    <source>
        <dbReference type="SAM" id="MobiDB-lite"/>
    </source>
</evidence>
<dbReference type="GO" id="GO:0005516">
    <property type="term" value="F:calmodulin binding"/>
    <property type="evidence" value="ECO:0007669"/>
    <property type="project" value="InterPro"/>
</dbReference>
<feature type="compositionally biased region" description="Basic and acidic residues" evidence="1">
    <location>
        <begin position="466"/>
        <end position="478"/>
    </location>
</feature>
<protein>
    <submittedName>
        <fullName evidence="2">Lymphocyte-specific protein 1-like</fullName>
    </submittedName>
</protein>
<feature type="region of interest" description="Disordered" evidence="1">
    <location>
        <begin position="466"/>
        <end position="491"/>
    </location>
</feature>
<organism evidence="2 3">
    <name type="scientific">Scleropages formosus</name>
    <name type="common">Asian bonytongue</name>
    <name type="synonym">Osteoglossum formosum</name>
    <dbReference type="NCBI Taxonomy" id="113540"/>
    <lineage>
        <taxon>Eukaryota</taxon>
        <taxon>Metazoa</taxon>
        <taxon>Chordata</taxon>
        <taxon>Craniata</taxon>
        <taxon>Vertebrata</taxon>
        <taxon>Euteleostomi</taxon>
        <taxon>Actinopterygii</taxon>
        <taxon>Neopterygii</taxon>
        <taxon>Teleostei</taxon>
        <taxon>Osteoglossocephala</taxon>
        <taxon>Osteoglossomorpha</taxon>
        <taxon>Osteoglossiformes</taxon>
        <taxon>Osteoglossidae</taxon>
        <taxon>Scleropages</taxon>
    </lineage>
</organism>
<feature type="compositionally biased region" description="Basic and acidic residues" evidence="1">
    <location>
        <begin position="419"/>
        <end position="432"/>
    </location>
</feature>
<dbReference type="InterPro" id="IPR006017">
    <property type="entry name" value="Caldesmon"/>
</dbReference>
<evidence type="ECO:0000313" key="3">
    <source>
        <dbReference type="Proteomes" id="UP000694397"/>
    </source>
</evidence>
<dbReference type="GO" id="GO:0017022">
    <property type="term" value="F:myosin binding"/>
    <property type="evidence" value="ECO:0007669"/>
    <property type="project" value="InterPro"/>
</dbReference>
<feature type="region of interest" description="Disordered" evidence="1">
    <location>
        <begin position="402"/>
        <end position="451"/>
    </location>
</feature>
<sequence length="491" mass="55522">MSSNIVRRTSSKQGLQNLLRLTAQRSIEDAEEIERERRRRARELSCSCDTETDSRGPFQDSSPAAADSLPENELKSNEQLAQEEDEGFSDWSHKIERSRQQHPENHGQTDKDRNPWSGVLTPRGEDMQEQKLGQRRKKTENIKEREDVLKKEEISYRQGDRGEVEERQKNEEVKVLMKAEKVQREDKVQKVKDKMKEPKVSYVSTVFLEQEMGPTDTAADGDGVISPLVPMTKIPRGSRQAQEGVIGVGAFQEPTHHRHHQREAPGLEKTQQEQTEAQLEGMRSGGQEELTPEHPSSISERTESLNQFLKKSNSTKKTQNPVAVSKIDDRLEQYAHAIESSSKEAKSAKQVQLDLHAPPEPVASKKNFFEGLDAWNQKLSKSTPSKDAEGLKVGVSDLINQWVRGSPDDSGRNSSPRPADVKSGDVLHKKNLWETLGDSRTSGQKNKGTTSLKKYKFVVMGHGKYEKIPVDDEHHDEYTNGQSRGMYHDES</sequence>
<dbReference type="GO" id="GO:0006936">
    <property type="term" value="P:muscle contraction"/>
    <property type="evidence" value="ECO:0007669"/>
    <property type="project" value="InterPro"/>
</dbReference>
<reference evidence="2 3" key="1">
    <citation type="submission" date="2019-04" db="EMBL/GenBank/DDBJ databases">
        <authorList>
            <consortium name="Wellcome Sanger Institute Data Sharing"/>
        </authorList>
    </citation>
    <scope>NUCLEOTIDE SEQUENCE [LARGE SCALE GENOMIC DNA]</scope>
</reference>
<feature type="compositionally biased region" description="Basic and acidic residues" evidence="1">
    <location>
        <begin position="91"/>
        <end position="114"/>
    </location>
</feature>
<evidence type="ECO:0000313" key="2">
    <source>
        <dbReference type="Ensembl" id="ENSSFOP00015018417.2"/>
    </source>
</evidence>
<dbReference type="PRINTS" id="PR01076">
    <property type="entry name" value="CALDESMON"/>
</dbReference>
<accession>A0A8C9RQQ0</accession>
<dbReference type="OrthoDB" id="9947942at2759"/>
<feature type="region of interest" description="Disordered" evidence="1">
    <location>
        <begin position="339"/>
        <end position="364"/>
    </location>
</feature>
<feature type="compositionally biased region" description="Polar residues" evidence="1">
    <location>
        <begin position="294"/>
        <end position="322"/>
    </location>
</feature>
<feature type="compositionally biased region" description="Polar residues" evidence="1">
    <location>
        <begin position="1"/>
        <end position="16"/>
    </location>
</feature>
<name>A0A8C9RQQ0_SCLFO</name>
<dbReference type="Pfam" id="PF02029">
    <property type="entry name" value="Caldesmon"/>
    <property type="match status" value="1"/>
</dbReference>
<reference evidence="2" key="3">
    <citation type="submission" date="2025-09" db="UniProtKB">
        <authorList>
            <consortium name="Ensembl"/>
        </authorList>
    </citation>
    <scope>IDENTIFICATION</scope>
</reference>
<gene>
    <name evidence="2" type="primary">LOC108934661</name>
</gene>